<feature type="transmembrane region" description="Helical" evidence="1">
    <location>
        <begin position="561"/>
        <end position="583"/>
    </location>
</feature>
<organism evidence="2">
    <name type="scientific">Xenorhabdus szentirmaii</name>
    <dbReference type="NCBI Taxonomy" id="290112"/>
    <lineage>
        <taxon>Bacteria</taxon>
        <taxon>Pseudomonadati</taxon>
        <taxon>Pseudomonadota</taxon>
        <taxon>Gammaproteobacteria</taxon>
        <taxon>Enterobacterales</taxon>
        <taxon>Morganellaceae</taxon>
        <taxon>Xenorhabdus</taxon>
    </lineage>
</organism>
<feature type="transmembrane region" description="Helical" evidence="1">
    <location>
        <begin position="595"/>
        <end position="618"/>
    </location>
</feature>
<dbReference type="EMBL" id="JACXBF010000064">
    <property type="protein sequence ID" value="MBD2799326.1"/>
    <property type="molecule type" value="Genomic_DNA"/>
</dbReference>
<protein>
    <submittedName>
        <fullName evidence="2">Uncharacterized protein</fullName>
    </submittedName>
</protein>
<feature type="transmembrane region" description="Helical" evidence="1">
    <location>
        <begin position="624"/>
        <end position="642"/>
    </location>
</feature>
<evidence type="ECO:0000313" key="2">
    <source>
        <dbReference type="EMBL" id="MBD2799326.1"/>
    </source>
</evidence>
<dbReference type="Proteomes" id="UP001193920">
    <property type="component" value="Unassembled WGS sequence"/>
</dbReference>
<dbReference type="RefSeq" id="WP_323868326.1">
    <property type="nucleotide sequence ID" value="NZ_JACXBF010000064.1"/>
</dbReference>
<reference evidence="2" key="2">
    <citation type="journal article" date="2024" name="Toxins">
        <title>Genome Sequence Analysis of Native Xenorhabdus Strains Isolated from Entomopathogenic Nematodes in Argentina.</title>
        <authorList>
            <person name="Palma L."/>
            <person name="Frizzo L."/>
            <person name="Kaiser S."/>
            <person name="Berry C."/>
            <person name="Caballero P."/>
            <person name="Bode H.B."/>
            <person name="Del Valle E.E."/>
        </authorList>
    </citation>
    <scope>NUCLEOTIDE SEQUENCE</scope>
    <source>
        <strain evidence="2">M</strain>
    </source>
</reference>
<dbReference type="AlphaFoldDB" id="A0AAW3YQN8"/>
<sequence length="999" mass="113881">MSKSKNIKLIELMKLIGYNSTLDICEKNYISFHRSLNNVSQSLSFAIYKESENRNEFFSLNCNKKNFPNDIYSIDSLLTLSSESMLEMASSKFFPLSVLNPIDRHRSSSVSFSELNEIDYFSDRLEFNNLNLPLVRMEQETDEVKYLSHILFQNIMMKEFQRCHTDLSSRFGDSLRPNDQILAMNDGINSVESVYNDFKDYFSDNMVMYISSILQNEYSKMEDVPVSDRIAYNSWDMIHQNSMIELAEKGADYKLISEKLYAISSSYCQDGVINPYKENASFWANELIKYYSDDIIIDSLISELKVQGEYDIYNSSFKKVIDVINNTINKVHILNTSSGNDIPEQVIQDFEYRLYGSVISGFSLSMNWGEQNTGNSVLWNRKNFDETVKILKYESKEQSSFWSDFFSRNLPEMFWNDLNSLGLKNYTIRDEDAYNKIISRYPELGSISRTNTESFLSTFSFILSVGHFAWATTTGREETTNPLPYISLGAAFIETTLNYSVATLLIAKYFVTTANIEIYETGFIAFSKFISSLCSEGRLINNVSRVITKTIFSSTEKITEFVINTCFVGLSILTAALATYDLINAIANGDLADIIFSSINMIIAGSGLIYSIAVAIGVTSLGPIGIVIAIVGILVAVAQWIYELLKKPKPPISPIQQFTITIMKQNNYIHKDVGNFLCLVKGNHQGHFVCPFNTQTMNTDWINIPHLIDNANKYPNNATSSSHSMVTSERKRKVYNFSNMSSPTYCYFDDFFKTGTDKVIDKWLTPYDVTYCISAVESISMYKKESALFFASRGQQQRPSLYLTDGLECSPSKKFTGINDFGDPINEIVGINNLSQCTFIVFTQKNIYQITDGNVKKVVENYHGGTMDNNTYPINVHSVFVTGDIINVIYDIYGDAKYYYHKILQKDDNEEYNSYYLLNVLEKKSPYYNLSVGIQYPDDRSSFPRISYYTAGGDKYSRNGVINTSFNTMNSLINFYVGVNFTVPNNGFITFYKNAFLPN</sequence>
<accession>A0AAW3YQN8</accession>
<reference evidence="2" key="1">
    <citation type="submission" date="2020-09" db="EMBL/GenBank/DDBJ databases">
        <authorList>
            <person name="Palma L."/>
            <person name="Caballero P."/>
            <person name="Berry C."/>
            <person name="Del Valle E."/>
        </authorList>
    </citation>
    <scope>NUCLEOTIDE SEQUENCE</scope>
    <source>
        <strain evidence="2">M</strain>
    </source>
</reference>
<keyword evidence="1" id="KW-0812">Transmembrane</keyword>
<keyword evidence="1" id="KW-0472">Membrane</keyword>
<comment type="caution">
    <text evidence="2">The sequence shown here is derived from an EMBL/GenBank/DDBJ whole genome shotgun (WGS) entry which is preliminary data.</text>
</comment>
<keyword evidence="1" id="KW-1133">Transmembrane helix</keyword>
<name>A0AAW3YQN8_9GAMM</name>
<proteinExistence type="predicted"/>
<evidence type="ECO:0000256" key="1">
    <source>
        <dbReference type="SAM" id="Phobius"/>
    </source>
</evidence>
<gene>
    <name evidence="2" type="ORF">ID854_02320</name>
</gene>